<protein>
    <submittedName>
        <fullName evidence="5">DeoR family transcriptional regulator</fullName>
    </submittedName>
</protein>
<dbReference type="SUPFAM" id="SSF46785">
    <property type="entry name" value="Winged helix' DNA-binding domain"/>
    <property type="match status" value="1"/>
</dbReference>
<dbReference type="AlphaFoldDB" id="A0A1B6VKS6"/>
<organism evidence="5 6">
    <name type="scientific">Gluconobacter cerinus</name>
    <dbReference type="NCBI Taxonomy" id="38307"/>
    <lineage>
        <taxon>Bacteria</taxon>
        <taxon>Pseudomonadati</taxon>
        <taxon>Pseudomonadota</taxon>
        <taxon>Alphaproteobacteria</taxon>
        <taxon>Acetobacterales</taxon>
        <taxon>Acetobacteraceae</taxon>
        <taxon>Gluconobacter</taxon>
    </lineage>
</organism>
<keyword evidence="3" id="KW-0804">Transcription</keyword>
<dbReference type="PROSITE" id="PS00894">
    <property type="entry name" value="HTH_DEOR_1"/>
    <property type="match status" value="1"/>
</dbReference>
<dbReference type="RefSeq" id="WP_232309137.1">
    <property type="nucleotide sequence ID" value="NZ_LUTU01000006.1"/>
</dbReference>
<dbReference type="SMART" id="SM00420">
    <property type="entry name" value="HTH_DEOR"/>
    <property type="match status" value="1"/>
</dbReference>
<comment type="caution">
    <text evidence="5">The sequence shown here is derived from an EMBL/GenBank/DDBJ whole genome shotgun (WGS) entry which is preliminary data.</text>
</comment>
<dbReference type="InterPro" id="IPR050313">
    <property type="entry name" value="Carb_Metab_HTH_regulators"/>
</dbReference>
<dbReference type="EMBL" id="LUTU01000006">
    <property type="protein sequence ID" value="OAJ67804.1"/>
    <property type="molecule type" value="Genomic_DNA"/>
</dbReference>
<dbReference type="Gene3D" id="1.10.10.10">
    <property type="entry name" value="Winged helix-like DNA-binding domain superfamily/Winged helix DNA-binding domain"/>
    <property type="match status" value="1"/>
</dbReference>
<feature type="domain" description="HTH deoR-type" evidence="4">
    <location>
        <begin position="10"/>
        <end position="65"/>
    </location>
</feature>
<dbReference type="InterPro" id="IPR014036">
    <property type="entry name" value="DeoR-like_C"/>
</dbReference>
<dbReference type="InterPro" id="IPR037171">
    <property type="entry name" value="NagB/RpiA_transferase-like"/>
</dbReference>
<dbReference type="PROSITE" id="PS51000">
    <property type="entry name" value="HTH_DEOR_2"/>
    <property type="match status" value="1"/>
</dbReference>
<evidence type="ECO:0000259" key="4">
    <source>
        <dbReference type="PROSITE" id="PS51000"/>
    </source>
</evidence>
<evidence type="ECO:0000256" key="2">
    <source>
        <dbReference type="ARBA" id="ARBA00023125"/>
    </source>
</evidence>
<dbReference type="InterPro" id="IPR036388">
    <property type="entry name" value="WH-like_DNA-bd_sf"/>
</dbReference>
<dbReference type="GO" id="GO:0003700">
    <property type="term" value="F:DNA-binding transcription factor activity"/>
    <property type="evidence" value="ECO:0007669"/>
    <property type="project" value="InterPro"/>
</dbReference>
<keyword evidence="1" id="KW-0805">Transcription regulation</keyword>
<evidence type="ECO:0000313" key="5">
    <source>
        <dbReference type="EMBL" id="OAJ67804.1"/>
    </source>
</evidence>
<evidence type="ECO:0000256" key="1">
    <source>
        <dbReference type="ARBA" id="ARBA00023015"/>
    </source>
</evidence>
<proteinExistence type="predicted"/>
<dbReference type="PANTHER" id="PTHR30363">
    <property type="entry name" value="HTH-TYPE TRANSCRIPTIONAL REGULATOR SRLR-RELATED"/>
    <property type="match status" value="1"/>
</dbReference>
<dbReference type="InterPro" id="IPR001034">
    <property type="entry name" value="DeoR_HTH"/>
</dbReference>
<name>A0A1B6VKS6_9PROT</name>
<dbReference type="SUPFAM" id="SSF100950">
    <property type="entry name" value="NagB/RpiA/CoA transferase-like"/>
    <property type="match status" value="1"/>
</dbReference>
<dbReference type="PANTHER" id="PTHR30363:SF46">
    <property type="entry name" value="LYSR FAMILY TRANSCRIPTIONAL REGULATOR"/>
    <property type="match status" value="1"/>
</dbReference>
<gene>
    <name evidence="5" type="ORF">A0123_01443</name>
</gene>
<dbReference type="GO" id="GO:0003677">
    <property type="term" value="F:DNA binding"/>
    <property type="evidence" value="ECO:0007669"/>
    <property type="project" value="UniProtKB-KW"/>
</dbReference>
<sequence length="268" mass="29856">MAQWGERLLASDRLAQIRHYLYLNGMSGVHELARQVDASLATIRRDLQLLEEQGIVIRTRGCASLTVSIDREVAFEARENHALEHKRAIADLAFCRIERGSKVFFDAGTTVLQLARRLRISPMPLTVFSNNIMVSEMLSGVEGVETILLGGRVRHTNRSLVGLLAEQALEKLWFDQVFLGASAVQADATISTPDEEEARLNALMMKRTETCFLLVDSTKFARHSTYSVGFLDQVSCIFTDTDLDARQVQSLRDEGHDVVLAGHAEGKI</sequence>
<dbReference type="PATRIC" id="fig|38307.3.peg.1479"/>
<dbReference type="Pfam" id="PF00455">
    <property type="entry name" value="DeoRC"/>
    <property type="match status" value="1"/>
</dbReference>
<dbReference type="PRINTS" id="PR00037">
    <property type="entry name" value="HTHLACR"/>
</dbReference>
<dbReference type="Pfam" id="PF08220">
    <property type="entry name" value="HTH_DeoR"/>
    <property type="match status" value="1"/>
</dbReference>
<accession>A0A1B6VKS6</accession>
<reference evidence="5 6" key="1">
    <citation type="submission" date="2016-03" db="EMBL/GenBank/DDBJ databases">
        <title>Draft genome sequence of Gluconobacter cerinus strain CECT 9110.</title>
        <authorList>
            <person name="Sainz F."/>
            <person name="Mas A."/>
            <person name="Torija M.J."/>
        </authorList>
    </citation>
    <scope>NUCLEOTIDE SEQUENCE [LARGE SCALE GENOMIC DNA]</scope>
    <source>
        <strain evidence="5 6">CECT 9110</strain>
    </source>
</reference>
<dbReference type="Proteomes" id="UP000077786">
    <property type="component" value="Unassembled WGS sequence"/>
</dbReference>
<dbReference type="InterPro" id="IPR036390">
    <property type="entry name" value="WH_DNA-bd_sf"/>
</dbReference>
<evidence type="ECO:0000313" key="6">
    <source>
        <dbReference type="Proteomes" id="UP000077786"/>
    </source>
</evidence>
<dbReference type="SMART" id="SM01134">
    <property type="entry name" value="DeoRC"/>
    <property type="match status" value="1"/>
</dbReference>
<evidence type="ECO:0000256" key="3">
    <source>
        <dbReference type="ARBA" id="ARBA00023163"/>
    </source>
</evidence>
<keyword evidence="2" id="KW-0238">DNA-binding</keyword>
<dbReference type="InterPro" id="IPR018356">
    <property type="entry name" value="Tscrpt_reg_HTH_DeoR_CS"/>
</dbReference>